<dbReference type="PROSITE" id="PS01009">
    <property type="entry name" value="CRISP_1"/>
    <property type="match status" value="1"/>
</dbReference>
<evidence type="ECO:0000259" key="4">
    <source>
        <dbReference type="SMART" id="SM00198"/>
    </source>
</evidence>
<sequence>MNKQFNLLAICVFASILQTCVAQEGNFQVKALDLHNQYREKHHAPDLELDDELNSLATQCAEYYANQGQIDHTCPYKEDNGENLAGGEGSWDKDEFAEMSTNMWYDEVDSYDYDNPGFSGATGHFTQLVWVNSQKLGFGYAEVNGYTASVGLYSPAGNYPETMSLHVFIGDAFLSYKDSLFFQQ</sequence>
<evidence type="ECO:0000256" key="2">
    <source>
        <dbReference type="ARBA" id="ARBA00022525"/>
    </source>
</evidence>
<evidence type="ECO:0000256" key="1">
    <source>
        <dbReference type="ARBA" id="ARBA00004613"/>
    </source>
</evidence>
<keyword evidence="2" id="KW-0964">Secreted</keyword>
<dbReference type="Pfam" id="PF00188">
    <property type="entry name" value="CAP"/>
    <property type="match status" value="1"/>
</dbReference>
<comment type="subcellular location">
    <subcellularLocation>
        <location evidence="1">Secreted</location>
    </subcellularLocation>
</comment>
<dbReference type="Proteomes" id="UP001151699">
    <property type="component" value="Chromosome B"/>
</dbReference>
<gene>
    <name evidence="5" type="primary">GLIPR2_1</name>
    <name evidence="5" type="ORF">Bhyg_05915</name>
</gene>
<dbReference type="Gene3D" id="3.40.33.10">
    <property type="entry name" value="CAP"/>
    <property type="match status" value="1"/>
</dbReference>
<reference evidence="5" key="1">
    <citation type="submission" date="2022-07" db="EMBL/GenBank/DDBJ databases">
        <authorList>
            <person name="Trinca V."/>
            <person name="Uliana J.V.C."/>
            <person name="Torres T.T."/>
            <person name="Ward R.J."/>
            <person name="Monesi N."/>
        </authorList>
    </citation>
    <scope>NUCLEOTIDE SEQUENCE</scope>
    <source>
        <strain evidence="5">HSMRA1968</strain>
        <tissue evidence="5">Whole embryos</tissue>
    </source>
</reference>
<dbReference type="CDD" id="cd05382">
    <property type="entry name" value="CAP_GAPR1-like"/>
    <property type="match status" value="1"/>
</dbReference>
<dbReference type="OrthoDB" id="337038at2759"/>
<dbReference type="PANTHER" id="PTHR10334">
    <property type="entry name" value="CYSTEINE-RICH SECRETORY PROTEIN-RELATED"/>
    <property type="match status" value="1"/>
</dbReference>
<dbReference type="SMART" id="SM00198">
    <property type="entry name" value="SCP"/>
    <property type="match status" value="1"/>
</dbReference>
<feature type="non-terminal residue" evidence="5">
    <location>
        <position position="184"/>
    </location>
</feature>
<dbReference type="GO" id="GO:0005576">
    <property type="term" value="C:extracellular region"/>
    <property type="evidence" value="ECO:0007669"/>
    <property type="project" value="UniProtKB-SubCell"/>
</dbReference>
<proteinExistence type="predicted"/>
<name>A0A9Q0N0Y3_9DIPT</name>
<keyword evidence="6" id="KW-1185">Reference proteome</keyword>
<dbReference type="EMBL" id="WJQU01000002">
    <property type="protein sequence ID" value="KAJ6640982.1"/>
    <property type="molecule type" value="Genomic_DNA"/>
</dbReference>
<dbReference type="PRINTS" id="PR00837">
    <property type="entry name" value="V5TPXLIKE"/>
</dbReference>
<dbReference type="InterPro" id="IPR018244">
    <property type="entry name" value="Allrgn_V5/Tpx1_CS"/>
</dbReference>
<dbReference type="SUPFAM" id="SSF55797">
    <property type="entry name" value="PR-1-like"/>
    <property type="match status" value="1"/>
</dbReference>
<comment type="caution">
    <text evidence="5">The sequence shown here is derived from an EMBL/GenBank/DDBJ whole genome shotgun (WGS) entry which is preliminary data.</text>
</comment>
<evidence type="ECO:0000313" key="6">
    <source>
        <dbReference type="Proteomes" id="UP001151699"/>
    </source>
</evidence>
<accession>A0A9Q0N0Y3</accession>
<dbReference type="InterPro" id="IPR034113">
    <property type="entry name" value="SCP_GAPR1-like"/>
</dbReference>
<dbReference type="InterPro" id="IPR001283">
    <property type="entry name" value="CRISP-related"/>
</dbReference>
<feature type="signal peptide" evidence="3">
    <location>
        <begin position="1"/>
        <end position="22"/>
    </location>
</feature>
<evidence type="ECO:0000256" key="3">
    <source>
        <dbReference type="SAM" id="SignalP"/>
    </source>
</evidence>
<organism evidence="5 6">
    <name type="scientific">Pseudolycoriella hygida</name>
    <dbReference type="NCBI Taxonomy" id="35572"/>
    <lineage>
        <taxon>Eukaryota</taxon>
        <taxon>Metazoa</taxon>
        <taxon>Ecdysozoa</taxon>
        <taxon>Arthropoda</taxon>
        <taxon>Hexapoda</taxon>
        <taxon>Insecta</taxon>
        <taxon>Pterygota</taxon>
        <taxon>Neoptera</taxon>
        <taxon>Endopterygota</taxon>
        <taxon>Diptera</taxon>
        <taxon>Nematocera</taxon>
        <taxon>Sciaroidea</taxon>
        <taxon>Sciaridae</taxon>
        <taxon>Pseudolycoriella</taxon>
    </lineage>
</organism>
<protein>
    <submittedName>
        <fullName evidence="5">Golgi-associated plant pathogenesis-related protein 1</fullName>
    </submittedName>
</protein>
<feature type="domain" description="SCP" evidence="4">
    <location>
        <begin position="26"/>
        <end position="161"/>
    </location>
</feature>
<dbReference type="AlphaFoldDB" id="A0A9Q0N0Y3"/>
<feature type="chain" id="PRO_5040242467" evidence="3">
    <location>
        <begin position="23"/>
        <end position="184"/>
    </location>
</feature>
<dbReference type="InterPro" id="IPR035940">
    <property type="entry name" value="CAP_sf"/>
</dbReference>
<dbReference type="InterPro" id="IPR014044">
    <property type="entry name" value="CAP_dom"/>
</dbReference>
<evidence type="ECO:0000313" key="5">
    <source>
        <dbReference type="EMBL" id="KAJ6640982.1"/>
    </source>
</evidence>
<keyword evidence="3" id="KW-0732">Signal</keyword>